<feature type="region of interest" description="Disordered" evidence="1">
    <location>
        <begin position="493"/>
        <end position="532"/>
    </location>
</feature>
<feature type="compositionally biased region" description="Low complexity" evidence="1">
    <location>
        <begin position="1"/>
        <end position="13"/>
    </location>
</feature>
<dbReference type="KEGG" id="mbe:MBM_06545"/>
<dbReference type="eggNOG" id="ENOG502SQZN">
    <property type="taxonomic scope" value="Eukaryota"/>
</dbReference>
<dbReference type="OMA" id="GAFKGFY"/>
<feature type="region of interest" description="Disordered" evidence="1">
    <location>
        <begin position="288"/>
        <end position="470"/>
    </location>
</feature>
<protein>
    <submittedName>
        <fullName evidence="2">Uncharacterized protein</fullName>
    </submittedName>
</protein>
<proteinExistence type="predicted"/>
<dbReference type="InParanoid" id="K1XRV4"/>
<sequence>MSATTMANSSSAMPGAFDFHTAPAPPRLSGAKSHIFQPPRTPSASASSSLIMTRSTSSVMSISSVGDRPTRPTQRKRTREEYSGLETPRTGYSGGGEDWDNVREEGGCMPGSPRPFVNTRYALAGGLDTPSAAQQAAEMASQNQYADAGYRKSLGDSKLPSLNSRGEVWGEQEGGGLDYFGREVNGRPRYGQKHSDSSGGEGWSRAAFQVAGAVVGKAWEFCKSSAAVFRGFQAGGGTRYNIGANDVLEAMEPSIWEEKDGWIEGDGQKESTLLPGQFPREELEFFPNYMDDPSMETERTPPRPAKRRQISANQESAVSGKEDLAKNWIMVPETVNTPSRLPAPSPQRQSRFSMSTTSSAPRRSLANTSYLRPASRAGFSNTTHTARRSGLPTFFNSRGSHAGSPALRPGSGASYASPRSPAHSSSKIPRATGSCSPVRNNSATPILESPAAREAKRWAAVKQRENREADDSIRRLDAQLKAMIREGKEALGTKVSVEMDDSEGEGLDGGTSARRRGGVNRGGGSGGGRWGV</sequence>
<dbReference type="OrthoDB" id="5138418at2759"/>
<feature type="compositionally biased region" description="Polar residues" evidence="1">
    <location>
        <begin position="346"/>
        <end position="370"/>
    </location>
</feature>
<dbReference type="GeneID" id="18762480"/>
<feature type="compositionally biased region" description="Polar residues" evidence="1">
    <location>
        <begin position="422"/>
        <end position="444"/>
    </location>
</feature>
<accession>K1XRV4</accession>
<keyword evidence="3" id="KW-1185">Reference proteome</keyword>
<feature type="compositionally biased region" description="Low complexity" evidence="1">
    <location>
        <begin position="42"/>
        <end position="65"/>
    </location>
</feature>
<dbReference type="Proteomes" id="UP000006753">
    <property type="component" value="Unassembled WGS sequence"/>
</dbReference>
<dbReference type="HOGENOM" id="CLU_026242_1_0_1"/>
<evidence type="ECO:0000313" key="2">
    <source>
        <dbReference type="EMBL" id="EKD15329.1"/>
    </source>
</evidence>
<feature type="region of interest" description="Disordered" evidence="1">
    <location>
        <begin position="1"/>
        <end position="98"/>
    </location>
</feature>
<evidence type="ECO:0000313" key="3">
    <source>
        <dbReference type="Proteomes" id="UP000006753"/>
    </source>
</evidence>
<feature type="compositionally biased region" description="Gly residues" evidence="1">
    <location>
        <begin position="519"/>
        <end position="532"/>
    </location>
</feature>
<feature type="compositionally biased region" description="Basic and acidic residues" evidence="1">
    <location>
        <begin position="451"/>
        <end position="470"/>
    </location>
</feature>
<dbReference type="AlphaFoldDB" id="K1XRV4"/>
<name>K1XRV4_MARBU</name>
<evidence type="ECO:0000256" key="1">
    <source>
        <dbReference type="SAM" id="MobiDB-lite"/>
    </source>
</evidence>
<dbReference type="RefSeq" id="XP_007294434.1">
    <property type="nucleotide sequence ID" value="XM_007294372.1"/>
</dbReference>
<dbReference type="EMBL" id="JH921442">
    <property type="protein sequence ID" value="EKD15329.1"/>
    <property type="molecule type" value="Genomic_DNA"/>
</dbReference>
<reference evidence="2 3" key="1">
    <citation type="journal article" date="2012" name="BMC Genomics">
        <title>Sequencing the genome of Marssonina brunnea reveals fungus-poplar co-evolution.</title>
        <authorList>
            <person name="Zhu S."/>
            <person name="Cao Y.-Z."/>
            <person name="Jiang C."/>
            <person name="Tan B.-Y."/>
            <person name="Wang Z."/>
            <person name="Feng S."/>
            <person name="Zhang L."/>
            <person name="Su X.-H."/>
            <person name="Brejova B."/>
            <person name="Vinar T."/>
            <person name="Xu M."/>
            <person name="Wang M.-X."/>
            <person name="Zhang S.-G."/>
            <person name="Huang M.-R."/>
            <person name="Wu R."/>
            <person name="Zhou Y."/>
        </authorList>
    </citation>
    <scope>NUCLEOTIDE SEQUENCE [LARGE SCALE GENOMIC DNA]</scope>
    <source>
        <strain evidence="2 3">MB_m1</strain>
    </source>
</reference>
<organism evidence="2 3">
    <name type="scientific">Marssonina brunnea f. sp. multigermtubi (strain MB_m1)</name>
    <name type="common">Marssonina leaf spot fungus</name>
    <dbReference type="NCBI Taxonomy" id="1072389"/>
    <lineage>
        <taxon>Eukaryota</taxon>
        <taxon>Fungi</taxon>
        <taxon>Dikarya</taxon>
        <taxon>Ascomycota</taxon>
        <taxon>Pezizomycotina</taxon>
        <taxon>Leotiomycetes</taxon>
        <taxon>Helotiales</taxon>
        <taxon>Drepanopezizaceae</taxon>
        <taxon>Drepanopeziza</taxon>
    </lineage>
</organism>
<gene>
    <name evidence="2" type="ORF">MBM_06545</name>
</gene>